<accession>A0AAD9K6L8</accession>
<proteinExistence type="predicted"/>
<feature type="region of interest" description="Disordered" evidence="1">
    <location>
        <begin position="26"/>
        <end position="47"/>
    </location>
</feature>
<name>A0AAD9K6L8_9ANNE</name>
<dbReference type="Proteomes" id="UP001208570">
    <property type="component" value="Unassembled WGS sequence"/>
</dbReference>
<feature type="compositionally biased region" description="Basic and acidic residues" evidence="1">
    <location>
        <begin position="26"/>
        <end position="42"/>
    </location>
</feature>
<organism evidence="3 4">
    <name type="scientific">Paralvinella palmiformis</name>
    <dbReference type="NCBI Taxonomy" id="53620"/>
    <lineage>
        <taxon>Eukaryota</taxon>
        <taxon>Metazoa</taxon>
        <taxon>Spiralia</taxon>
        <taxon>Lophotrochozoa</taxon>
        <taxon>Annelida</taxon>
        <taxon>Polychaeta</taxon>
        <taxon>Sedentaria</taxon>
        <taxon>Canalipalpata</taxon>
        <taxon>Terebellida</taxon>
        <taxon>Terebelliformia</taxon>
        <taxon>Alvinellidae</taxon>
        <taxon>Paralvinella</taxon>
    </lineage>
</organism>
<sequence>MGRRTRTLMPITSALLYPITVSPAEVKAEKENQRKRSNRYYDRTAGPQLTDIHIGEPVYVKPPPTKQGRPWQHWVVTKTTSTAEDINVEQSDSTESVAISTSVTTMPTIQYTLHRTDAYQRRLRDLGAE</sequence>
<feature type="chain" id="PRO_5042204999" evidence="2">
    <location>
        <begin position="24"/>
        <end position="129"/>
    </location>
</feature>
<evidence type="ECO:0000256" key="1">
    <source>
        <dbReference type="SAM" id="MobiDB-lite"/>
    </source>
</evidence>
<feature type="signal peptide" evidence="2">
    <location>
        <begin position="1"/>
        <end position="23"/>
    </location>
</feature>
<evidence type="ECO:0000256" key="2">
    <source>
        <dbReference type="SAM" id="SignalP"/>
    </source>
</evidence>
<protein>
    <submittedName>
        <fullName evidence="3">Uncharacterized protein</fullName>
    </submittedName>
</protein>
<keyword evidence="4" id="KW-1185">Reference proteome</keyword>
<comment type="caution">
    <text evidence="3">The sequence shown here is derived from an EMBL/GenBank/DDBJ whole genome shotgun (WGS) entry which is preliminary data.</text>
</comment>
<dbReference type="EMBL" id="JAODUP010000044">
    <property type="protein sequence ID" value="KAK2165948.1"/>
    <property type="molecule type" value="Genomic_DNA"/>
</dbReference>
<dbReference type="AlphaFoldDB" id="A0AAD9K6L8"/>
<keyword evidence="2" id="KW-0732">Signal</keyword>
<gene>
    <name evidence="3" type="ORF">LSH36_44g13007</name>
</gene>
<evidence type="ECO:0000313" key="3">
    <source>
        <dbReference type="EMBL" id="KAK2165948.1"/>
    </source>
</evidence>
<reference evidence="3" key="1">
    <citation type="journal article" date="2023" name="Mol. Biol. Evol.">
        <title>Third-Generation Sequencing Reveals the Adaptive Role of the Epigenome in Three Deep-Sea Polychaetes.</title>
        <authorList>
            <person name="Perez M."/>
            <person name="Aroh O."/>
            <person name="Sun Y."/>
            <person name="Lan Y."/>
            <person name="Juniper S.K."/>
            <person name="Young C.R."/>
            <person name="Angers B."/>
            <person name="Qian P.Y."/>
        </authorList>
    </citation>
    <scope>NUCLEOTIDE SEQUENCE</scope>
    <source>
        <strain evidence="3">P08H-3</strain>
    </source>
</reference>
<evidence type="ECO:0000313" key="4">
    <source>
        <dbReference type="Proteomes" id="UP001208570"/>
    </source>
</evidence>